<dbReference type="OrthoDB" id="19849at2"/>
<evidence type="ECO:0000256" key="4">
    <source>
        <dbReference type="ARBA" id="ARBA00022692"/>
    </source>
</evidence>
<protein>
    <submittedName>
        <fullName evidence="9">Putative outer membrane protein</fullName>
    </submittedName>
</protein>
<name>A0A1E3H523_9HYPH</name>
<evidence type="ECO:0000256" key="6">
    <source>
        <dbReference type="ARBA" id="ARBA00023136"/>
    </source>
</evidence>
<evidence type="ECO:0000256" key="8">
    <source>
        <dbReference type="SAM" id="SignalP"/>
    </source>
</evidence>
<dbReference type="PANTHER" id="PTHR35093">
    <property type="entry name" value="OUTER MEMBRANE PROTEIN NMB0088-RELATED"/>
    <property type="match status" value="1"/>
</dbReference>
<sequence length="420" mass="43807">MTSKALFLSTTALVLPFIATEAVAGAFALREQSAESQGVSFAGAAAPGHGPSAMFWNPATITAHKGLVAENGLSLIAPHATFETDPAQSPLAASGFGNGGDVGIAAWLPSFYAAFEAQDGLHLGLSVNAPFGLGTKADTPWVGQTDHLEAGMQAIAVTPVAAWKINDMVSIGAGVTLQHASVELSRMPMIGPSTFGVGKIEGSDLDIGAVAGITLTPWEGTEIGLGYRSPISHALDGTQTLRTTSGAVLSRQDITAEVTVPETVTLGLRQKISDRFTLLGGAEWANWDRIGTVPVVADDGRTTSLLDFQYADGWFLSVGGEYAATDRLTLRSGVAYEWSPVQDAHRSMRLPDDDRFWLSVGASYEATDALSIDVAYTRILVSDSGIAMPGNPATGMVGYGGDLEASVDILTAAVRYRFGG</sequence>
<keyword evidence="7" id="KW-0998">Cell outer membrane</keyword>
<dbReference type="Gene3D" id="2.40.160.60">
    <property type="entry name" value="Outer membrane protein transport protein (OMPP1/FadL/TodX)"/>
    <property type="match status" value="1"/>
</dbReference>
<evidence type="ECO:0000256" key="7">
    <source>
        <dbReference type="ARBA" id="ARBA00023237"/>
    </source>
</evidence>
<dbReference type="GO" id="GO:0015483">
    <property type="term" value="F:long-chain fatty acid transporting porin activity"/>
    <property type="evidence" value="ECO:0007669"/>
    <property type="project" value="TreeGrafter"/>
</dbReference>
<evidence type="ECO:0000256" key="5">
    <source>
        <dbReference type="ARBA" id="ARBA00022729"/>
    </source>
</evidence>
<keyword evidence="3" id="KW-1134">Transmembrane beta strand</keyword>
<comment type="similarity">
    <text evidence="2">Belongs to the OmpP1/FadL family.</text>
</comment>
<dbReference type="RefSeq" id="WP_069306211.1">
    <property type="nucleotide sequence ID" value="NZ_MCRJ01000021.1"/>
</dbReference>
<gene>
    <name evidence="9" type="ORF">A6302_01215</name>
</gene>
<comment type="caution">
    <text evidence="9">The sequence shown here is derived from an EMBL/GenBank/DDBJ whole genome shotgun (WGS) entry which is preliminary data.</text>
</comment>
<evidence type="ECO:0000256" key="1">
    <source>
        <dbReference type="ARBA" id="ARBA00004571"/>
    </source>
</evidence>
<dbReference type="AlphaFoldDB" id="A0A1E3H523"/>
<feature type="chain" id="PRO_5009128910" evidence="8">
    <location>
        <begin position="25"/>
        <end position="420"/>
    </location>
</feature>
<dbReference type="Proteomes" id="UP000094622">
    <property type="component" value="Unassembled WGS sequence"/>
</dbReference>
<dbReference type="InterPro" id="IPR005017">
    <property type="entry name" value="OMPP1/FadL/TodX"/>
</dbReference>
<dbReference type="SUPFAM" id="SSF56935">
    <property type="entry name" value="Porins"/>
    <property type="match status" value="1"/>
</dbReference>
<dbReference type="GO" id="GO:0009279">
    <property type="term" value="C:cell outer membrane"/>
    <property type="evidence" value="ECO:0007669"/>
    <property type="project" value="UniProtKB-SubCell"/>
</dbReference>
<evidence type="ECO:0000256" key="3">
    <source>
        <dbReference type="ARBA" id="ARBA00022452"/>
    </source>
</evidence>
<dbReference type="PANTHER" id="PTHR35093:SF8">
    <property type="entry name" value="OUTER MEMBRANE PROTEIN NMB0088-RELATED"/>
    <property type="match status" value="1"/>
</dbReference>
<evidence type="ECO:0000313" key="9">
    <source>
        <dbReference type="EMBL" id="ODN71438.1"/>
    </source>
</evidence>
<accession>A0A1E3H523</accession>
<dbReference type="EMBL" id="MCRJ01000021">
    <property type="protein sequence ID" value="ODN71438.1"/>
    <property type="molecule type" value="Genomic_DNA"/>
</dbReference>
<dbReference type="Pfam" id="PF03349">
    <property type="entry name" value="Toluene_X"/>
    <property type="match status" value="1"/>
</dbReference>
<keyword evidence="10" id="KW-1185">Reference proteome</keyword>
<evidence type="ECO:0000256" key="2">
    <source>
        <dbReference type="ARBA" id="ARBA00008163"/>
    </source>
</evidence>
<feature type="signal peptide" evidence="8">
    <location>
        <begin position="1"/>
        <end position="24"/>
    </location>
</feature>
<comment type="subcellular location">
    <subcellularLocation>
        <location evidence="1">Cell outer membrane</location>
        <topology evidence="1">Multi-pass membrane protein</topology>
    </subcellularLocation>
</comment>
<evidence type="ECO:0000313" key="10">
    <source>
        <dbReference type="Proteomes" id="UP000094622"/>
    </source>
</evidence>
<keyword evidence="6" id="KW-0472">Membrane</keyword>
<keyword evidence="5 8" id="KW-0732">Signal</keyword>
<proteinExistence type="inferred from homology"/>
<organism evidence="9 10">
    <name type="scientific">Methylobrevis pamukkalensis</name>
    <dbReference type="NCBI Taxonomy" id="1439726"/>
    <lineage>
        <taxon>Bacteria</taxon>
        <taxon>Pseudomonadati</taxon>
        <taxon>Pseudomonadota</taxon>
        <taxon>Alphaproteobacteria</taxon>
        <taxon>Hyphomicrobiales</taxon>
        <taxon>Pleomorphomonadaceae</taxon>
        <taxon>Methylobrevis</taxon>
    </lineage>
</organism>
<reference evidence="9 10" key="1">
    <citation type="submission" date="2016-07" db="EMBL/GenBank/DDBJ databases">
        <title>Draft Genome Sequence of Methylobrevis pamukkalensis PK2.</title>
        <authorList>
            <person name="Vasilenko O.V."/>
            <person name="Doronina N.V."/>
            <person name="Shmareva M.N."/>
            <person name="Tarlachkov S.V."/>
            <person name="Mustakhimov I."/>
            <person name="Trotsenko Y.A."/>
        </authorList>
    </citation>
    <scope>NUCLEOTIDE SEQUENCE [LARGE SCALE GENOMIC DNA]</scope>
    <source>
        <strain evidence="9 10">PK2</strain>
    </source>
</reference>
<keyword evidence="4" id="KW-0812">Transmembrane</keyword>